<evidence type="ECO:0000313" key="1">
    <source>
        <dbReference type="EMBL" id="GCE84092.1"/>
    </source>
</evidence>
<name>A0A4V0WML5_9PROT</name>
<dbReference type="Pfam" id="PF07642">
    <property type="entry name" value="BBP2"/>
    <property type="match status" value="1"/>
</dbReference>
<reference evidence="2" key="1">
    <citation type="submission" date="2017-01" db="EMBL/GenBank/DDBJ databases">
        <title>Komagataeibacter sp. MSKU9 whole genome sequencing project.</title>
        <authorList>
            <person name="Matsutani M."/>
            <person name="Naloka K."/>
            <person name="Theeragool G."/>
            <person name="Yakushi T."/>
            <person name="Matsushita K."/>
        </authorList>
    </citation>
    <scope>NUCLEOTIDE SEQUENCE [LARGE SCALE GENOMIC DNA]</scope>
    <source>
        <strain evidence="2">MSKU9</strain>
    </source>
</reference>
<comment type="caution">
    <text evidence="1">The sequence shown here is derived from an EMBL/GenBank/DDBJ whole genome shotgun (WGS) entry which is preliminary data.</text>
</comment>
<dbReference type="InterPro" id="IPR011486">
    <property type="entry name" value="BBP2"/>
</dbReference>
<dbReference type="EMBL" id="BDLU01000050">
    <property type="protein sequence ID" value="GCE84092.1"/>
    <property type="molecule type" value="Genomic_DNA"/>
</dbReference>
<proteinExistence type="predicted"/>
<accession>A0A4P5P6Y7</accession>
<accession>A0A4V0WML5</accession>
<gene>
    <name evidence="1" type="ORF">MSKU9_2233</name>
</gene>
<keyword evidence="2" id="KW-1185">Reference proteome</keyword>
<evidence type="ECO:0000313" key="2">
    <source>
        <dbReference type="Proteomes" id="UP000315095"/>
    </source>
</evidence>
<organism evidence="1 2">
    <name type="scientific">Komagataeibacter diospyri</name>
    <dbReference type="NCBI Taxonomy" id="1932662"/>
    <lineage>
        <taxon>Bacteria</taxon>
        <taxon>Pseudomonadati</taxon>
        <taxon>Pseudomonadota</taxon>
        <taxon>Alphaproteobacteria</taxon>
        <taxon>Acetobacterales</taxon>
        <taxon>Acetobacteraceae</taxon>
        <taxon>Komagataeibacter</taxon>
    </lineage>
</organism>
<dbReference type="AlphaFoldDB" id="A0A4V0WML5"/>
<dbReference type="Proteomes" id="UP000315095">
    <property type="component" value="Unassembled WGS sequence"/>
</dbReference>
<protein>
    <submittedName>
        <fullName evidence="1">Uncharacterized protein</fullName>
    </submittedName>
</protein>
<sequence>MPERARITGACPGVAGKGKAIMKPNRTLGCFLVITGILGGLSTTARAQVHVFSGLRHDSNTGLARWLGDITLSAQIEGGIMANPARPQPGYNYGDFLADHANQVQLNQAEFTLQKAIDPTRNTYQVGFTLEGMYGSDARYYQVLGISDREWNARYQLIPAQAHMDVHLPWLTRGGLDMQAGILQAPMGVEGLDPTSRPFYTLAYTSEYSVPFEHVGAMFNWHVTPMVDVTFGIDTGNQTSFGHADNNSAPAGYFGFNLNHLAHGKLRIVELSRVGPENSWRAIGHYEADHTQRFWNDISAYYQVNDRLSLTAEFNYLHDEGTRGIGARGQFAGVDAESFVSFLSYRINRDLTFNYRGEIYRDNNNAMVATFRGNNAYMQALAGTGGAVVPGPSASSHGTTYGEMTLGVSYRPQLGHHIGVFMLRPEIRFDRALNGTMPFNGGRNNGMFTFGGDAVIGF</sequence>